<evidence type="ECO:0008006" key="4">
    <source>
        <dbReference type="Google" id="ProtNLM"/>
    </source>
</evidence>
<sequence length="142" mass="15978">MRKFVIAISMAVLAVLGAMPPATALAVDFEWDFAVAGTLPPRSQLTCHSIEHVEICWEKAGDHWWVQDQNSNDNASAGVRWFNERNGSLYRKGYCITSLGKGKWGHCNKNYYENSTLSGFPCVWDRSSGETIQCGPEGWRYQ</sequence>
<comment type="caution">
    <text evidence="2">The sequence shown here is derived from an EMBL/GenBank/DDBJ whole genome shotgun (WGS) entry which is preliminary data.</text>
</comment>
<feature type="chain" id="PRO_5038666926" description="Secreted protein" evidence="1">
    <location>
        <begin position="25"/>
        <end position="142"/>
    </location>
</feature>
<name>A0A7C9VLZ2_9PSEU</name>
<dbReference type="EMBL" id="JAAMPJ010000001">
    <property type="protein sequence ID" value="NGY58853.1"/>
    <property type="molecule type" value="Genomic_DNA"/>
</dbReference>
<organism evidence="2 3">
    <name type="scientific">Lentzea alba</name>
    <dbReference type="NCBI Taxonomy" id="2714351"/>
    <lineage>
        <taxon>Bacteria</taxon>
        <taxon>Bacillati</taxon>
        <taxon>Actinomycetota</taxon>
        <taxon>Actinomycetes</taxon>
        <taxon>Pseudonocardiales</taxon>
        <taxon>Pseudonocardiaceae</taxon>
        <taxon>Lentzea</taxon>
    </lineage>
</organism>
<gene>
    <name evidence="2" type="ORF">G7043_07910</name>
</gene>
<evidence type="ECO:0000256" key="1">
    <source>
        <dbReference type="SAM" id="SignalP"/>
    </source>
</evidence>
<keyword evidence="1" id="KW-0732">Signal</keyword>
<keyword evidence="3" id="KW-1185">Reference proteome</keyword>
<reference evidence="2 3" key="1">
    <citation type="submission" date="2020-03" db="EMBL/GenBank/DDBJ databases">
        <title>Isolation and identification of active actinomycetes.</title>
        <authorList>
            <person name="Sun X."/>
        </authorList>
    </citation>
    <scope>NUCLEOTIDE SEQUENCE [LARGE SCALE GENOMIC DNA]</scope>
    <source>
        <strain evidence="2 3">NEAU-D13</strain>
    </source>
</reference>
<feature type="signal peptide" evidence="1">
    <location>
        <begin position="1"/>
        <end position="24"/>
    </location>
</feature>
<dbReference type="Proteomes" id="UP000481360">
    <property type="component" value="Unassembled WGS sequence"/>
</dbReference>
<evidence type="ECO:0000313" key="3">
    <source>
        <dbReference type="Proteomes" id="UP000481360"/>
    </source>
</evidence>
<protein>
    <recommendedName>
        <fullName evidence="4">Secreted protein</fullName>
    </recommendedName>
</protein>
<dbReference type="RefSeq" id="WP_166044802.1">
    <property type="nucleotide sequence ID" value="NZ_JAAMPJ010000001.1"/>
</dbReference>
<accession>A0A7C9VLZ2</accession>
<evidence type="ECO:0000313" key="2">
    <source>
        <dbReference type="EMBL" id="NGY58853.1"/>
    </source>
</evidence>
<proteinExistence type="predicted"/>
<dbReference type="AlphaFoldDB" id="A0A7C9VLZ2"/>